<dbReference type="Proteomes" id="UP000499080">
    <property type="component" value="Unassembled WGS sequence"/>
</dbReference>
<keyword evidence="2" id="KW-1185">Reference proteome</keyword>
<sequence length="101" mass="11517">MNFTTEHERDDEMSSLFNLEKTLERSAYALIWIKGLRGLLSTTELLVNSDVAVATILSPLNSLNHMAHPPTFDIGLRMEKVSSILECKRSDIETRNFPFTF</sequence>
<proteinExistence type="predicted"/>
<gene>
    <name evidence="1" type="ORF">AVEN_69318_1</name>
</gene>
<accession>A0A4Y2JKV4</accession>
<name>A0A4Y2JKV4_ARAVE</name>
<organism evidence="1 2">
    <name type="scientific">Araneus ventricosus</name>
    <name type="common">Orbweaver spider</name>
    <name type="synonym">Epeira ventricosa</name>
    <dbReference type="NCBI Taxonomy" id="182803"/>
    <lineage>
        <taxon>Eukaryota</taxon>
        <taxon>Metazoa</taxon>
        <taxon>Ecdysozoa</taxon>
        <taxon>Arthropoda</taxon>
        <taxon>Chelicerata</taxon>
        <taxon>Arachnida</taxon>
        <taxon>Araneae</taxon>
        <taxon>Araneomorphae</taxon>
        <taxon>Entelegynae</taxon>
        <taxon>Araneoidea</taxon>
        <taxon>Araneidae</taxon>
        <taxon>Araneus</taxon>
    </lineage>
</organism>
<dbReference type="AlphaFoldDB" id="A0A4Y2JKV4"/>
<reference evidence="1 2" key="1">
    <citation type="journal article" date="2019" name="Sci. Rep.">
        <title>Orb-weaving spider Araneus ventricosus genome elucidates the spidroin gene catalogue.</title>
        <authorList>
            <person name="Kono N."/>
            <person name="Nakamura H."/>
            <person name="Ohtoshi R."/>
            <person name="Moran D.A.P."/>
            <person name="Shinohara A."/>
            <person name="Yoshida Y."/>
            <person name="Fujiwara M."/>
            <person name="Mori M."/>
            <person name="Tomita M."/>
            <person name="Arakawa K."/>
        </authorList>
    </citation>
    <scope>NUCLEOTIDE SEQUENCE [LARGE SCALE GENOMIC DNA]</scope>
</reference>
<evidence type="ECO:0000313" key="1">
    <source>
        <dbReference type="EMBL" id="GBM89932.1"/>
    </source>
</evidence>
<evidence type="ECO:0000313" key="2">
    <source>
        <dbReference type="Proteomes" id="UP000499080"/>
    </source>
</evidence>
<protein>
    <submittedName>
        <fullName evidence="1">Uncharacterized protein</fullName>
    </submittedName>
</protein>
<dbReference type="EMBL" id="BGPR01110727">
    <property type="protein sequence ID" value="GBM89932.1"/>
    <property type="molecule type" value="Genomic_DNA"/>
</dbReference>
<dbReference type="OrthoDB" id="6416979at2759"/>
<comment type="caution">
    <text evidence="1">The sequence shown here is derived from an EMBL/GenBank/DDBJ whole genome shotgun (WGS) entry which is preliminary data.</text>
</comment>